<dbReference type="Proteomes" id="UP000830671">
    <property type="component" value="Chromosome 7"/>
</dbReference>
<dbReference type="EMBL" id="CP019479">
    <property type="protein sequence ID" value="UQC88469.1"/>
    <property type="molecule type" value="Genomic_DNA"/>
</dbReference>
<gene>
    <name evidence="1" type="ORF">CLUP02_13993</name>
</gene>
<organism evidence="1 2">
    <name type="scientific">Colletotrichum lupini</name>
    <dbReference type="NCBI Taxonomy" id="145971"/>
    <lineage>
        <taxon>Eukaryota</taxon>
        <taxon>Fungi</taxon>
        <taxon>Dikarya</taxon>
        <taxon>Ascomycota</taxon>
        <taxon>Pezizomycotina</taxon>
        <taxon>Sordariomycetes</taxon>
        <taxon>Hypocreomycetidae</taxon>
        <taxon>Glomerellales</taxon>
        <taxon>Glomerellaceae</taxon>
        <taxon>Colletotrichum</taxon>
        <taxon>Colletotrichum acutatum species complex</taxon>
    </lineage>
</organism>
<name>A0A9Q8T365_9PEZI</name>
<keyword evidence="2" id="KW-1185">Reference proteome</keyword>
<proteinExistence type="predicted"/>
<accession>A0A9Q8T365</accession>
<protein>
    <submittedName>
        <fullName evidence="1">Uncharacterized protein</fullName>
    </submittedName>
</protein>
<dbReference type="GeneID" id="73347937"/>
<evidence type="ECO:0000313" key="2">
    <source>
        <dbReference type="Proteomes" id="UP000830671"/>
    </source>
</evidence>
<reference evidence="1" key="1">
    <citation type="journal article" date="2021" name="Mol. Plant Microbe Interact.">
        <title>Complete Genome Sequence of the Plant-Pathogenic Fungus Colletotrichum lupini.</title>
        <authorList>
            <person name="Baroncelli R."/>
            <person name="Pensec F."/>
            <person name="Da Lio D."/>
            <person name="Boufleur T."/>
            <person name="Vicente I."/>
            <person name="Sarrocco S."/>
            <person name="Picot A."/>
            <person name="Baraldi E."/>
            <person name="Sukno S."/>
            <person name="Thon M."/>
            <person name="Le Floch G."/>
        </authorList>
    </citation>
    <scope>NUCLEOTIDE SEQUENCE</scope>
    <source>
        <strain evidence="1">IMI 504893</strain>
    </source>
</reference>
<dbReference type="RefSeq" id="XP_049150073.1">
    <property type="nucleotide sequence ID" value="XM_049292927.1"/>
</dbReference>
<sequence>MELWTVKWCRAGLSPKLTKLDDWFKGAWNKKSLITGKGLFTCNGVLALLEIDQWKREGRNRREQSKFRNQTIRQTLRLYIVLLQGNAMPRRTDLPRTLTIGVSGTPHTSPHLRKGLFNHTIIVSPFES</sequence>
<evidence type="ECO:0000313" key="1">
    <source>
        <dbReference type="EMBL" id="UQC88469.1"/>
    </source>
</evidence>
<dbReference type="KEGG" id="clup:CLUP02_13993"/>
<dbReference type="AlphaFoldDB" id="A0A9Q8T365"/>